<organism evidence="2 4">
    <name type="scientific">Vanilla planifolia</name>
    <name type="common">Vanilla</name>
    <dbReference type="NCBI Taxonomy" id="51239"/>
    <lineage>
        <taxon>Eukaryota</taxon>
        <taxon>Viridiplantae</taxon>
        <taxon>Streptophyta</taxon>
        <taxon>Embryophyta</taxon>
        <taxon>Tracheophyta</taxon>
        <taxon>Spermatophyta</taxon>
        <taxon>Magnoliopsida</taxon>
        <taxon>Liliopsida</taxon>
        <taxon>Asparagales</taxon>
        <taxon>Orchidaceae</taxon>
        <taxon>Vanilloideae</taxon>
        <taxon>Vanilleae</taxon>
        <taxon>Vanilla</taxon>
    </lineage>
</organism>
<protein>
    <submittedName>
        <fullName evidence="2">Uncharacterized protein</fullName>
    </submittedName>
</protein>
<dbReference type="Proteomes" id="UP000639772">
    <property type="component" value="Chromosome 12"/>
</dbReference>
<reference evidence="4 5" key="1">
    <citation type="journal article" date="2020" name="Nat. Food">
        <title>A phased Vanilla planifolia genome enables genetic improvement of flavour and production.</title>
        <authorList>
            <person name="Hasing T."/>
            <person name="Tang H."/>
            <person name="Brym M."/>
            <person name="Khazi F."/>
            <person name="Huang T."/>
            <person name="Chambers A.H."/>
        </authorList>
    </citation>
    <scope>NUCLEOTIDE SEQUENCE [LARGE SCALE GENOMIC DNA]</scope>
    <source>
        <tissue evidence="2">Leaf</tissue>
    </source>
</reference>
<evidence type="ECO:0000313" key="4">
    <source>
        <dbReference type="Proteomes" id="UP000636800"/>
    </source>
</evidence>
<evidence type="ECO:0000313" key="2">
    <source>
        <dbReference type="EMBL" id="KAG0458492.1"/>
    </source>
</evidence>
<dbReference type="EMBL" id="JADCNM010000012">
    <property type="protein sequence ID" value="KAG0460226.1"/>
    <property type="molecule type" value="Genomic_DNA"/>
</dbReference>
<name>A0A835PVW3_VANPL</name>
<dbReference type="EMBL" id="JADCNL010000012">
    <property type="protein sequence ID" value="KAG0458492.1"/>
    <property type="molecule type" value="Genomic_DNA"/>
</dbReference>
<gene>
    <name evidence="3" type="ORF">HPP92_023354</name>
    <name evidence="2" type="ORF">HPP92_023649</name>
</gene>
<accession>A0A835PVW3</accession>
<feature type="region of interest" description="Disordered" evidence="1">
    <location>
        <begin position="76"/>
        <end position="100"/>
    </location>
</feature>
<proteinExistence type="predicted"/>
<comment type="caution">
    <text evidence="2">The sequence shown here is derived from an EMBL/GenBank/DDBJ whole genome shotgun (WGS) entry which is preliminary data.</text>
</comment>
<dbReference type="AlphaFoldDB" id="A0A835PVW3"/>
<dbReference type="Proteomes" id="UP000636800">
    <property type="component" value="Chromosome 12"/>
</dbReference>
<keyword evidence="4" id="KW-1185">Reference proteome</keyword>
<evidence type="ECO:0000313" key="3">
    <source>
        <dbReference type="EMBL" id="KAG0460226.1"/>
    </source>
</evidence>
<evidence type="ECO:0000256" key="1">
    <source>
        <dbReference type="SAM" id="MobiDB-lite"/>
    </source>
</evidence>
<feature type="compositionally biased region" description="Basic residues" evidence="1">
    <location>
        <begin position="78"/>
        <end position="91"/>
    </location>
</feature>
<evidence type="ECO:0000313" key="5">
    <source>
        <dbReference type="Proteomes" id="UP000639772"/>
    </source>
</evidence>
<sequence length="125" mass="14594">MKLKVRFRFSLEKQSVRIGGESRNQSDPAKLLKVTAVDVEKPSALTDSSMRRADFLNRSAKISIPSSMDSVGFTHFQQRPRWKRRQKQHRKPPADKPCHDGRLFMVKFSISFRKYRTGGRLSMRR</sequence>